<dbReference type="RefSeq" id="WP_248147777.1">
    <property type="nucleotide sequence ID" value="NZ_BAAAOF010000005.1"/>
</dbReference>
<dbReference type="CDD" id="cd06530">
    <property type="entry name" value="S26_SPase_I"/>
    <property type="match status" value="1"/>
</dbReference>
<comment type="caution">
    <text evidence="7">The sequence shown here is derived from an EMBL/GenBank/DDBJ whole genome shotgun (WGS) entry which is preliminary data.</text>
</comment>
<feature type="transmembrane region" description="Helical" evidence="6">
    <location>
        <begin position="140"/>
        <end position="163"/>
    </location>
</feature>
<keyword evidence="2 6" id="KW-0812">Transmembrane</keyword>
<dbReference type="SUPFAM" id="SSF51306">
    <property type="entry name" value="LexA/Signal peptidase"/>
    <property type="match status" value="1"/>
</dbReference>
<organism evidence="7 8">
    <name type="scientific">Microbacterium aoyamense</name>
    <dbReference type="NCBI Taxonomy" id="344166"/>
    <lineage>
        <taxon>Bacteria</taxon>
        <taxon>Bacillati</taxon>
        <taxon>Actinomycetota</taxon>
        <taxon>Actinomycetes</taxon>
        <taxon>Micrococcales</taxon>
        <taxon>Microbacteriaceae</taxon>
        <taxon>Microbacterium</taxon>
    </lineage>
</organism>
<dbReference type="InterPro" id="IPR019533">
    <property type="entry name" value="Peptidase_S26"/>
</dbReference>
<dbReference type="NCBIfam" id="TIGR02228">
    <property type="entry name" value="sigpep_I_arch"/>
    <property type="match status" value="1"/>
</dbReference>
<evidence type="ECO:0000256" key="1">
    <source>
        <dbReference type="ARBA" id="ARBA00004370"/>
    </source>
</evidence>
<accession>A0ABP5B6X7</accession>
<evidence type="ECO:0000256" key="6">
    <source>
        <dbReference type="SAM" id="Phobius"/>
    </source>
</evidence>
<dbReference type="PRINTS" id="PR00728">
    <property type="entry name" value="SIGNALPTASE"/>
</dbReference>
<keyword evidence="8" id="KW-1185">Reference proteome</keyword>
<evidence type="ECO:0000256" key="5">
    <source>
        <dbReference type="NCBIfam" id="TIGR02228"/>
    </source>
</evidence>
<dbReference type="Proteomes" id="UP001501343">
    <property type="component" value="Unassembled WGS sequence"/>
</dbReference>
<name>A0ABP5B6X7_9MICO</name>
<protein>
    <recommendedName>
        <fullName evidence="5">Signal peptidase I</fullName>
        <ecNumber evidence="5">3.4.21.89</ecNumber>
    </recommendedName>
</protein>
<evidence type="ECO:0000256" key="4">
    <source>
        <dbReference type="ARBA" id="ARBA00023136"/>
    </source>
</evidence>
<gene>
    <name evidence="7" type="ORF">GCM10009775_25370</name>
</gene>
<dbReference type="EC" id="3.4.21.89" evidence="5"/>
<keyword evidence="4 6" id="KW-0472">Membrane</keyword>
<keyword evidence="3 6" id="KW-1133">Transmembrane helix</keyword>
<reference evidence="8" key="1">
    <citation type="journal article" date="2019" name="Int. J. Syst. Evol. Microbiol.">
        <title>The Global Catalogue of Microorganisms (GCM) 10K type strain sequencing project: providing services to taxonomists for standard genome sequencing and annotation.</title>
        <authorList>
            <consortium name="The Broad Institute Genomics Platform"/>
            <consortium name="The Broad Institute Genome Sequencing Center for Infectious Disease"/>
            <person name="Wu L."/>
            <person name="Ma J."/>
        </authorList>
    </citation>
    <scope>NUCLEOTIDE SEQUENCE [LARGE SCALE GENOMIC DNA]</scope>
    <source>
        <strain evidence="8">JCM 14900</strain>
    </source>
</reference>
<dbReference type="PANTHER" id="PTHR10806">
    <property type="entry name" value="SIGNAL PEPTIDASE COMPLEX CATALYTIC SUBUNIT SEC11"/>
    <property type="match status" value="1"/>
</dbReference>
<dbReference type="InterPro" id="IPR001733">
    <property type="entry name" value="Peptidase_S26B"/>
</dbReference>
<evidence type="ECO:0000256" key="2">
    <source>
        <dbReference type="ARBA" id="ARBA00022692"/>
    </source>
</evidence>
<proteinExistence type="predicted"/>
<comment type="subcellular location">
    <subcellularLocation>
        <location evidence="1">Membrane</location>
    </subcellularLocation>
</comment>
<dbReference type="PANTHER" id="PTHR10806:SF6">
    <property type="entry name" value="SIGNAL PEPTIDASE COMPLEX CATALYTIC SUBUNIT SEC11"/>
    <property type="match status" value="1"/>
</dbReference>
<evidence type="ECO:0000256" key="3">
    <source>
        <dbReference type="ARBA" id="ARBA00022989"/>
    </source>
</evidence>
<sequence>MNTLRRIAMVALWALAAVGIACGLVWGATAAGIIKPLIVISGSMEPGIMTGDLLVATKASAADLGVGDVVSLPSELTSHLVTHRIVAIEAEGDGFLVTMKGDNNEFEDALDYHISGEVWKPTMQLAGAGTVISRVTTPAVAIPLMIGLVALLGITWLIPAPVARDPKTRSRAHRVAGATG</sequence>
<evidence type="ECO:0000313" key="7">
    <source>
        <dbReference type="EMBL" id="GAA1932286.1"/>
    </source>
</evidence>
<dbReference type="PROSITE" id="PS51257">
    <property type="entry name" value="PROKAR_LIPOPROTEIN"/>
    <property type="match status" value="1"/>
</dbReference>
<evidence type="ECO:0000313" key="8">
    <source>
        <dbReference type="Proteomes" id="UP001501343"/>
    </source>
</evidence>
<dbReference type="InterPro" id="IPR036286">
    <property type="entry name" value="LexA/Signal_pep-like_sf"/>
</dbReference>
<dbReference type="EMBL" id="BAAAOF010000005">
    <property type="protein sequence ID" value="GAA1932286.1"/>
    <property type="molecule type" value="Genomic_DNA"/>
</dbReference>